<organism evidence="1 2">
    <name type="scientific">Azospirillum thiophilum</name>
    <dbReference type="NCBI Taxonomy" id="528244"/>
    <lineage>
        <taxon>Bacteria</taxon>
        <taxon>Pseudomonadati</taxon>
        <taxon>Pseudomonadota</taxon>
        <taxon>Alphaproteobacteria</taxon>
        <taxon>Rhodospirillales</taxon>
        <taxon>Azospirillaceae</taxon>
        <taxon>Azospirillum</taxon>
    </lineage>
</organism>
<keyword evidence="2" id="KW-1185">Reference proteome</keyword>
<dbReference type="KEGG" id="ati:AL072_33000"/>
<dbReference type="Proteomes" id="UP000069935">
    <property type="component" value="Chromosome 8"/>
</dbReference>
<reference evidence="1 2" key="2">
    <citation type="journal article" date="2016" name="Genome Announc.">
        <title>Complete Genome Sequence of a Strain of Azospirillum thiophilum Isolated from a Sulfide Spring.</title>
        <authorList>
            <person name="Fomenkov A."/>
            <person name="Vincze T."/>
            <person name="Grabovich M."/>
            <person name="Anton B.P."/>
            <person name="Dubinina G."/>
            <person name="Orlova M."/>
            <person name="Belousova E."/>
            <person name="Roberts R.J."/>
        </authorList>
    </citation>
    <scope>NUCLEOTIDE SEQUENCE [LARGE SCALE GENOMIC DNA]</scope>
    <source>
        <strain evidence="1 2">BV-S</strain>
    </source>
</reference>
<dbReference type="RefSeq" id="WP_060721777.1">
    <property type="nucleotide sequence ID" value="NZ_CP012408.1"/>
</dbReference>
<gene>
    <name evidence="1" type="ORF">AL072_33000</name>
</gene>
<dbReference type="AlphaFoldDB" id="A0AAC8W600"/>
<name>A0AAC8W600_9PROT</name>
<dbReference type="EMBL" id="CP012408">
    <property type="protein sequence ID" value="ALG75752.1"/>
    <property type="molecule type" value="Genomic_DNA"/>
</dbReference>
<sequence>MSHPLSDDMLQDWTLKDWHHDEYGRLTVQGRQRTYHFLPVSRNVTELNCWLTVPDGLMSAHMQYMFGAMESAMATAEHSNSGRIPEAKLLPKPPIVPVGGFAEIVGRDAFLDTHWDELVLRHAGSADLSDPNAVLVDVEPIAVIKTLAAIRPDDQEAMLTDIDRLDVFTWISETEEPRFVRVGREPFRSPWYRLLFRVWRGDGIPMLAAFDFECGDTCLAYAWHDHRRQQWAARYLLSHAHASCAVWPGMPAKVAR</sequence>
<accession>A0AAC8W600</accession>
<protein>
    <submittedName>
        <fullName evidence="1">Uncharacterized protein</fullName>
    </submittedName>
</protein>
<evidence type="ECO:0000313" key="2">
    <source>
        <dbReference type="Proteomes" id="UP000069935"/>
    </source>
</evidence>
<reference evidence="2" key="1">
    <citation type="submission" date="2015-08" db="EMBL/GenBank/DDBJ databases">
        <title>Complete Genome Sequence of Azospirillum thiophilum BV-S.</title>
        <authorList>
            <person name="Fomenkov A."/>
            <person name="Vincze T."/>
            <person name="Grabovich M."/>
            <person name="Dubinina G."/>
            <person name="Orlova M."/>
            <person name="Belousova E."/>
            <person name="Roberts R.J."/>
        </authorList>
    </citation>
    <scope>NUCLEOTIDE SEQUENCE [LARGE SCALE GENOMIC DNA]</scope>
    <source>
        <strain evidence="2">BV-S</strain>
    </source>
</reference>
<evidence type="ECO:0000313" key="1">
    <source>
        <dbReference type="EMBL" id="ALG75752.1"/>
    </source>
</evidence>
<proteinExistence type="predicted"/>